<dbReference type="InterPro" id="IPR051703">
    <property type="entry name" value="NF-kappa-B_Signaling_Reg"/>
</dbReference>
<dbReference type="PANTHER" id="PTHR46609:SF6">
    <property type="entry name" value="EXONUCLEASE, PHAGE-TYPE_RECB, C-TERMINAL DOMAIN-CONTAINING PROTEIN-RELATED"/>
    <property type="match status" value="1"/>
</dbReference>
<dbReference type="Pfam" id="PF09588">
    <property type="entry name" value="YqaJ"/>
    <property type="match status" value="1"/>
</dbReference>
<keyword evidence="3" id="KW-0540">Nuclease</keyword>
<dbReference type="GO" id="GO:0004519">
    <property type="term" value="F:endonuclease activity"/>
    <property type="evidence" value="ECO:0007669"/>
    <property type="project" value="UniProtKB-KW"/>
</dbReference>
<gene>
    <name evidence="3" type="ORF">UFOVP178_53</name>
</gene>
<evidence type="ECO:0000256" key="1">
    <source>
        <dbReference type="SAM" id="Coils"/>
    </source>
</evidence>
<evidence type="ECO:0000259" key="2">
    <source>
        <dbReference type="Pfam" id="PF09588"/>
    </source>
</evidence>
<dbReference type="InterPro" id="IPR011604">
    <property type="entry name" value="PDDEXK-like_dom_sf"/>
</dbReference>
<keyword evidence="1" id="KW-0175">Coiled coil</keyword>
<name>A0A6J7WCC6_9CAUD</name>
<reference evidence="3" key="1">
    <citation type="submission" date="2020-05" db="EMBL/GenBank/DDBJ databases">
        <authorList>
            <person name="Chiriac C."/>
            <person name="Salcher M."/>
            <person name="Ghai R."/>
            <person name="Kavagutti S V."/>
        </authorList>
    </citation>
    <scope>NUCLEOTIDE SEQUENCE</scope>
</reference>
<feature type="domain" description="YqaJ viral recombinase" evidence="2">
    <location>
        <begin position="12"/>
        <end position="139"/>
    </location>
</feature>
<keyword evidence="3" id="KW-0255">Endonuclease</keyword>
<dbReference type="SUPFAM" id="SSF52980">
    <property type="entry name" value="Restriction endonuclease-like"/>
    <property type="match status" value="1"/>
</dbReference>
<proteinExistence type="predicted"/>
<dbReference type="InterPro" id="IPR019080">
    <property type="entry name" value="YqaJ_viral_recombinase"/>
</dbReference>
<evidence type="ECO:0000313" key="3">
    <source>
        <dbReference type="EMBL" id="CAB5195055.1"/>
    </source>
</evidence>
<dbReference type="Gene3D" id="3.90.320.10">
    <property type="match status" value="1"/>
</dbReference>
<dbReference type="PANTHER" id="PTHR46609">
    <property type="entry name" value="EXONUCLEASE, PHAGE-TYPE/RECB, C-TERMINAL DOMAIN-CONTAINING PROTEIN"/>
    <property type="match status" value="1"/>
</dbReference>
<protein>
    <submittedName>
        <fullName evidence="3">COG5377 Phage-related protein, predicted endonuclease</fullName>
    </submittedName>
</protein>
<accession>A0A6J7WCC6</accession>
<feature type="coiled-coil region" evidence="1">
    <location>
        <begin position="212"/>
        <end position="249"/>
    </location>
</feature>
<dbReference type="EMBL" id="LR798215">
    <property type="protein sequence ID" value="CAB5195055.1"/>
    <property type="molecule type" value="Genomic_DNA"/>
</dbReference>
<keyword evidence="3" id="KW-0378">Hydrolase</keyword>
<organism evidence="3">
    <name type="scientific">uncultured Caudovirales phage</name>
    <dbReference type="NCBI Taxonomy" id="2100421"/>
    <lineage>
        <taxon>Viruses</taxon>
        <taxon>Duplodnaviria</taxon>
        <taxon>Heunggongvirae</taxon>
        <taxon>Uroviricota</taxon>
        <taxon>Caudoviricetes</taxon>
        <taxon>Peduoviridae</taxon>
        <taxon>Maltschvirus</taxon>
        <taxon>Maltschvirus maltsch</taxon>
    </lineage>
</organism>
<dbReference type="InterPro" id="IPR011335">
    <property type="entry name" value="Restrct_endonuc-II-like"/>
</dbReference>
<sequence>MTSHEVSETIDRSTYIGSADIASLYAVEGAFGSPYEVWARKRGIAPPIDMTEAMEVGLILEDYVLGRYEREESETVGAKQVFFRHPDYEFCGSTVDGLIMKDDQPVRIVEAKTTRDYKWDEVPLRYEAQVQWQMGVSGIHEADLTVLHRPDLQLKTYRIQFNPSIFSALLDRAVDFWMGFVQTGTEPNTDGLAATTEILKSIKAEPGKTIEIDRIKDRLDALKAAKLMAKQAEEQVEAITNEIRAAMNDAEVGTIDGQTAVTWKTSTTSRLDTKRLKAEKPDVYEAFTTQSESRTFRISTNKGDK</sequence>